<keyword evidence="5" id="KW-0413">Isomerase</keyword>
<reference evidence="7 8" key="1">
    <citation type="submission" date="2020-02" db="EMBL/GenBank/DDBJ databases">
        <title>Genome sequencing for Kineobactrum sp. M2.</title>
        <authorList>
            <person name="Park S.-J."/>
        </authorList>
    </citation>
    <scope>NUCLEOTIDE SEQUENCE [LARGE SCALE GENOMIC DNA]</scope>
    <source>
        <strain evidence="7 8">M2</strain>
    </source>
</reference>
<dbReference type="AlphaFoldDB" id="A0A6C0U9I3"/>
<evidence type="ECO:0000259" key="6">
    <source>
        <dbReference type="PROSITE" id="PS50198"/>
    </source>
</evidence>
<dbReference type="Gene3D" id="3.10.50.40">
    <property type="match status" value="1"/>
</dbReference>
<feature type="domain" description="PpiC" evidence="6">
    <location>
        <begin position="88"/>
        <end position="192"/>
    </location>
</feature>
<sequence>MRESAATDHGDRLELINIALMNKKLAAAAEALTEEEDPEAYWRLHFQLQSVKRNFMVDRYAKSIEIPDMSELAQERYHTEKDKYAKVPEHRLTSHILFMCQPGKCDREPVRTKARKVLQQLQDGADFEEMVEQHSEDPGSKEKGGLYDKWFSLGGKGVEPRYTGGAFEIEEVGQYSDLVETQFGVHLIRLDGIREEHYLPYEEVKDSIISHLRAEYRKLAMKEYEAQLMISDDAYIDGPAMDEILEPYKKD</sequence>
<keyword evidence="8" id="KW-1185">Reference proteome</keyword>
<evidence type="ECO:0000256" key="1">
    <source>
        <dbReference type="ARBA" id="ARBA00000971"/>
    </source>
</evidence>
<organism evidence="7 8">
    <name type="scientific">Kineobactrum salinum</name>
    <dbReference type="NCBI Taxonomy" id="2708301"/>
    <lineage>
        <taxon>Bacteria</taxon>
        <taxon>Pseudomonadati</taxon>
        <taxon>Pseudomonadota</taxon>
        <taxon>Gammaproteobacteria</taxon>
        <taxon>Cellvibrionales</taxon>
        <taxon>Halieaceae</taxon>
        <taxon>Kineobactrum</taxon>
    </lineage>
</organism>
<dbReference type="PROSITE" id="PS50198">
    <property type="entry name" value="PPIC_PPIASE_2"/>
    <property type="match status" value="1"/>
</dbReference>
<dbReference type="GO" id="GO:0003755">
    <property type="term" value="F:peptidyl-prolyl cis-trans isomerase activity"/>
    <property type="evidence" value="ECO:0007669"/>
    <property type="project" value="UniProtKB-KW"/>
</dbReference>
<dbReference type="EMBL" id="CP048711">
    <property type="protein sequence ID" value="QIB66324.1"/>
    <property type="molecule type" value="Genomic_DNA"/>
</dbReference>
<dbReference type="InterPro" id="IPR046357">
    <property type="entry name" value="PPIase_dom_sf"/>
</dbReference>
<dbReference type="PANTHER" id="PTHR47245">
    <property type="entry name" value="PEPTIDYLPROLYL ISOMERASE"/>
    <property type="match status" value="1"/>
</dbReference>
<dbReference type="RefSeq" id="WP_163495758.1">
    <property type="nucleotide sequence ID" value="NZ_CP048711.1"/>
</dbReference>
<dbReference type="InterPro" id="IPR000297">
    <property type="entry name" value="PPIase_PpiC"/>
</dbReference>
<gene>
    <name evidence="7" type="ORF">G3T16_13820</name>
</gene>
<dbReference type="SUPFAM" id="SSF54534">
    <property type="entry name" value="FKBP-like"/>
    <property type="match status" value="1"/>
</dbReference>
<evidence type="ECO:0000256" key="5">
    <source>
        <dbReference type="PROSITE-ProRule" id="PRU00278"/>
    </source>
</evidence>
<keyword evidence="4 5" id="KW-0697">Rotamase</keyword>
<evidence type="ECO:0000256" key="3">
    <source>
        <dbReference type="ARBA" id="ARBA00013194"/>
    </source>
</evidence>
<comment type="catalytic activity">
    <reaction evidence="1">
        <text>[protein]-peptidylproline (omega=180) = [protein]-peptidylproline (omega=0)</text>
        <dbReference type="Rhea" id="RHEA:16237"/>
        <dbReference type="Rhea" id="RHEA-COMP:10747"/>
        <dbReference type="Rhea" id="RHEA-COMP:10748"/>
        <dbReference type="ChEBI" id="CHEBI:83833"/>
        <dbReference type="ChEBI" id="CHEBI:83834"/>
        <dbReference type="EC" id="5.2.1.8"/>
    </reaction>
</comment>
<protein>
    <recommendedName>
        <fullName evidence="3">peptidylprolyl isomerase</fullName>
        <ecNumber evidence="3">5.2.1.8</ecNumber>
    </recommendedName>
</protein>
<evidence type="ECO:0000313" key="8">
    <source>
        <dbReference type="Proteomes" id="UP000477680"/>
    </source>
</evidence>
<accession>A0A6C0U9I3</accession>
<comment type="similarity">
    <text evidence="2">Belongs to the PpiC/parvulin rotamase family.</text>
</comment>
<dbReference type="InterPro" id="IPR050245">
    <property type="entry name" value="PrsA_foldase"/>
</dbReference>
<dbReference type="Pfam" id="PF00639">
    <property type="entry name" value="Rotamase"/>
    <property type="match status" value="1"/>
</dbReference>
<name>A0A6C0U9I3_9GAMM</name>
<dbReference type="PANTHER" id="PTHR47245:SF2">
    <property type="entry name" value="PEPTIDYL-PROLYL CIS-TRANS ISOMERASE HP_0175-RELATED"/>
    <property type="match status" value="1"/>
</dbReference>
<evidence type="ECO:0000256" key="4">
    <source>
        <dbReference type="ARBA" id="ARBA00023110"/>
    </source>
</evidence>
<dbReference type="Proteomes" id="UP000477680">
    <property type="component" value="Chromosome"/>
</dbReference>
<evidence type="ECO:0000313" key="7">
    <source>
        <dbReference type="EMBL" id="QIB66324.1"/>
    </source>
</evidence>
<dbReference type="KEGG" id="kim:G3T16_13820"/>
<evidence type="ECO:0000256" key="2">
    <source>
        <dbReference type="ARBA" id="ARBA00007656"/>
    </source>
</evidence>
<proteinExistence type="inferred from homology"/>
<dbReference type="EC" id="5.2.1.8" evidence="3"/>